<feature type="compositionally biased region" description="Low complexity" evidence="3">
    <location>
        <begin position="148"/>
        <end position="178"/>
    </location>
</feature>
<keyword evidence="1" id="KW-0547">Nucleotide-binding</keyword>
<evidence type="ECO:0000256" key="2">
    <source>
        <dbReference type="ARBA" id="ARBA00022840"/>
    </source>
</evidence>
<keyword evidence="2" id="KW-0067">ATP-binding</keyword>
<dbReference type="Proteomes" id="UP000007110">
    <property type="component" value="Unassembled WGS sequence"/>
</dbReference>
<feature type="domain" description="AAA+ ATPase" evidence="4">
    <location>
        <begin position="491"/>
        <end position="654"/>
    </location>
</feature>
<dbReference type="Pfam" id="PF19568">
    <property type="entry name" value="Spore_III_AA"/>
    <property type="match status" value="1"/>
</dbReference>
<dbReference type="RefSeq" id="XP_030853906.1">
    <property type="nucleotide sequence ID" value="XM_030998046.1"/>
</dbReference>
<dbReference type="InParanoid" id="A0A7M7T4U0"/>
<dbReference type="GeneID" id="579642"/>
<organism evidence="5 6">
    <name type="scientific">Strongylocentrotus purpuratus</name>
    <name type="common">Purple sea urchin</name>
    <dbReference type="NCBI Taxonomy" id="7668"/>
    <lineage>
        <taxon>Eukaryota</taxon>
        <taxon>Metazoa</taxon>
        <taxon>Echinodermata</taxon>
        <taxon>Eleutherozoa</taxon>
        <taxon>Echinozoa</taxon>
        <taxon>Echinoidea</taxon>
        <taxon>Euechinoidea</taxon>
        <taxon>Echinacea</taxon>
        <taxon>Camarodonta</taxon>
        <taxon>Echinidea</taxon>
        <taxon>Strongylocentrotidae</taxon>
        <taxon>Strongylocentrotus</taxon>
    </lineage>
</organism>
<dbReference type="PANTHER" id="PTHR20953">
    <property type="entry name" value="KINASE-RELATED"/>
    <property type="match status" value="1"/>
</dbReference>
<feature type="compositionally biased region" description="Low complexity" evidence="3">
    <location>
        <begin position="111"/>
        <end position="141"/>
    </location>
</feature>
<evidence type="ECO:0000313" key="5">
    <source>
        <dbReference type="EnsemblMetazoa" id="XP_030853906"/>
    </source>
</evidence>
<dbReference type="InterPro" id="IPR027417">
    <property type="entry name" value="P-loop_NTPase"/>
</dbReference>
<dbReference type="KEGG" id="spu:579642"/>
<evidence type="ECO:0000256" key="1">
    <source>
        <dbReference type="ARBA" id="ARBA00022741"/>
    </source>
</evidence>
<dbReference type="EnsemblMetazoa" id="XM_030998046">
    <property type="protein sequence ID" value="XP_030853906"/>
    <property type="gene ID" value="LOC579642"/>
</dbReference>
<dbReference type="InterPro" id="IPR003593">
    <property type="entry name" value="AAA+_ATPase"/>
</dbReference>
<evidence type="ECO:0000313" key="6">
    <source>
        <dbReference type="Proteomes" id="UP000007110"/>
    </source>
</evidence>
<reference evidence="6" key="1">
    <citation type="submission" date="2015-02" db="EMBL/GenBank/DDBJ databases">
        <title>Genome sequencing for Strongylocentrotus purpuratus.</title>
        <authorList>
            <person name="Murali S."/>
            <person name="Liu Y."/>
            <person name="Vee V."/>
            <person name="English A."/>
            <person name="Wang M."/>
            <person name="Skinner E."/>
            <person name="Han Y."/>
            <person name="Muzny D.M."/>
            <person name="Worley K.C."/>
            <person name="Gibbs R.A."/>
        </authorList>
    </citation>
    <scope>NUCLEOTIDE SEQUENCE</scope>
</reference>
<dbReference type="Gene3D" id="3.40.50.300">
    <property type="entry name" value="P-loop containing nucleotide triphosphate hydrolases"/>
    <property type="match status" value="1"/>
</dbReference>
<dbReference type="CDD" id="cd00009">
    <property type="entry name" value="AAA"/>
    <property type="match status" value="1"/>
</dbReference>
<dbReference type="OrthoDB" id="26838at2759"/>
<feature type="compositionally biased region" description="Low complexity" evidence="3">
    <location>
        <begin position="185"/>
        <end position="226"/>
    </location>
</feature>
<proteinExistence type="predicted"/>
<dbReference type="SUPFAM" id="SSF52540">
    <property type="entry name" value="P-loop containing nucleoside triphosphate hydrolases"/>
    <property type="match status" value="1"/>
</dbReference>
<reference evidence="5" key="2">
    <citation type="submission" date="2021-01" db="UniProtKB">
        <authorList>
            <consortium name="EnsemblMetazoa"/>
        </authorList>
    </citation>
    <scope>IDENTIFICATION</scope>
</reference>
<feature type="compositionally biased region" description="Low complexity" evidence="3">
    <location>
        <begin position="22"/>
        <end position="104"/>
    </location>
</feature>
<dbReference type="PANTHER" id="PTHR20953:SF3">
    <property type="entry name" value="P-LOOP CONTAINING NUCLEOSIDE TRIPHOSPHATE HYDROLASES SUPERFAMILY PROTEIN"/>
    <property type="match status" value="1"/>
</dbReference>
<dbReference type="GO" id="GO:0005524">
    <property type="term" value="F:ATP binding"/>
    <property type="evidence" value="ECO:0007669"/>
    <property type="project" value="UniProtKB-KW"/>
</dbReference>
<evidence type="ECO:0000256" key="3">
    <source>
        <dbReference type="SAM" id="MobiDB-lite"/>
    </source>
</evidence>
<protein>
    <recommendedName>
        <fullName evidence="4">AAA+ ATPase domain-containing protein</fullName>
    </recommendedName>
</protein>
<sequence length="714" mass="82258">MLEQVFQDAEDWGADFMTSLAHTPQQQQQQNTNVQQQHHQTHQQQQQNTHVQQQHHQTHQQLQQNTHVQQQHQTHHQQQQQNTHVPQQHHQTHQQQNTNVQQHYQTHHQKQQQNTNVQQKYHQTHQQQHQQQQNTNVQQHYQTHHQKQQQNTNVQQKYHQTQQQQHQQQQNTNVQQHYQTHHQKQQQNTDVQQQYHQTHQQQQQNTNVQQQYHQTHQQQQQQNTNVQQQYYQTHQQQQQNTNVQQQYYQIHQQQQQQITNVPNLAPGIIPQIPMGLMLQAQTLPPQQVTFVQWEQQQWVKTSPETKLSASPQWMKPMVLQFKEGNNPVFIHPLSEQASIPINPCLITDEQDEEFDDLLLSDVIKFVEAFPASIQLALQQLSQESSSYSFIQLAEVVLDVGRKPRARYLKSGLSSEMMEKVLNRDEVTKQDLKGILEDSGFARTSNSQGMVTDTLHRLGLLANIQGEVIGMTAKVEHPLPGCLSPLYDIFNKGKSILVVGPTGVGKTTLLREAARVLSDVEKKNVMIIDTLSEIAGEGDIPHQSIGSARRLQVIESNLQHKVMSEVYQNHRPEIVIIDEISSLEEAEKTLDMKLRGIQLIAGVQGKTLADVLLNTALTPITGGIKESVGYPGGVPGRLRTGPVVFDVLVEMLDMERWIIHWDFQWAIDAVLPGGRRTLEVEERKVVKLGGDPDGGLGGQQVLAMRMSSTYKIYTQ</sequence>
<dbReference type="AlphaFoldDB" id="A0A7M7T4U0"/>
<name>A0A7M7T4U0_STRPU</name>
<dbReference type="SMART" id="SM00382">
    <property type="entry name" value="AAA"/>
    <property type="match status" value="1"/>
</dbReference>
<dbReference type="InterPro" id="IPR045735">
    <property type="entry name" value="Spore_III_AA_AAA+_ATPase"/>
</dbReference>
<accession>A0A7M7T4U0</accession>
<feature type="region of interest" description="Disordered" evidence="3">
    <location>
        <begin position="22"/>
        <end position="226"/>
    </location>
</feature>
<evidence type="ECO:0000259" key="4">
    <source>
        <dbReference type="SMART" id="SM00382"/>
    </source>
</evidence>
<keyword evidence="6" id="KW-1185">Reference proteome</keyword>